<name>A0ABP4C0L2_9ACTN</name>
<dbReference type="SMART" id="SM00960">
    <property type="entry name" value="Robl_LC7"/>
    <property type="match status" value="1"/>
</dbReference>
<evidence type="ECO:0000259" key="1">
    <source>
        <dbReference type="SMART" id="SM00960"/>
    </source>
</evidence>
<organism evidence="2 3">
    <name type="scientific">Actinocorallia libanotica</name>
    <dbReference type="NCBI Taxonomy" id="46162"/>
    <lineage>
        <taxon>Bacteria</taxon>
        <taxon>Bacillati</taxon>
        <taxon>Actinomycetota</taxon>
        <taxon>Actinomycetes</taxon>
        <taxon>Streptosporangiales</taxon>
        <taxon>Thermomonosporaceae</taxon>
        <taxon>Actinocorallia</taxon>
    </lineage>
</organism>
<comment type="caution">
    <text evidence="2">The sequence shown here is derived from an EMBL/GenBank/DDBJ whole genome shotgun (WGS) entry which is preliminary data.</text>
</comment>
<dbReference type="Gene3D" id="3.30.450.30">
    <property type="entry name" value="Dynein light chain 2a, cytoplasmic"/>
    <property type="match status" value="1"/>
</dbReference>
<evidence type="ECO:0000313" key="3">
    <source>
        <dbReference type="Proteomes" id="UP001500665"/>
    </source>
</evidence>
<keyword evidence="3" id="KW-1185">Reference proteome</keyword>
<dbReference type="InterPro" id="IPR004942">
    <property type="entry name" value="Roadblock/LAMTOR2_dom"/>
</dbReference>
<accession>A0ABP4C0L2</accession>
<sequence>MRQRSAPNDLSWLLDDLVDRVGEIRQAVLLSRDGLVMSASRTVGHEEAEHLAALSSGLHSLANGVREHFGRRETKQSIVELEDALFFVSSAGSGSCLAVLSDSDGNIGLVGYEMAMLTTRLHKQLSAAARTPPRTSRS</sequence>
<protein>
    <submittedName>
        <fullName evidence="2">Roadblock/LC7 domain-containing protein</fullName>
    </submittedName>
</protein>
<dbReference type="SUPFAM" id="SSF103196">
    <property type="entry name" value="Roadblock/LC7 domain"/>
    <property type="match status" value="1"/>
</dbReference>
<dbReference type="InterPro" id="IPR053141">
    <property type="entry name" value="Mycobact_SerProt_Inhib_Rv3364c"/>
</dbReference>
<dbReference type="EMBL" id="BAAAHH010000018">
    <property type="protein sequence ID" value="GAA0957109.1"/>
    <property type="molecule type" value="Genomic_DNA"/>
</dbReference>
<dbReference type="RefSeq" id="WP_344242778.1">
    <property type="nucleotide sequence ID" value="NZ_BAAAHH010000018.1"/>
</dbReference>
<feature type="domain" description="Roadblock/LAMTOR2" evidence="1">
    <location>
        <begin position="11"/>
        <end position="101"/>
    </location>
</feature>
<proteinExistence type="predicted"/>
<dbReference type="Proteomes" id="UP001500665">
    <property type="component" value="Unassembled WGS sequence"/>
</dbReference>
<gene>
    <name evidence="2" type="ORF">GCM10009550_43990</name>
</gene>
<evidence type="ECO:0000313" key="2">
    <source>
        <dbReference type="EMBL" id="GAA0957109.1"/>
    </source>
</evidence>
<dbReference type="PANTHER" id="PTHR36222">
    <property type="entry name" value="SERINE PROTEASE INHIBITOR RV3364C"/>
    <property type="match status" value="1"/>
</dbReference>
<reference evidence="3" key="1">
    <citation type="journal article" date="2019" name="Int. J. Syst. Evol. Microbiol.">
        <title>The Global Catalogue of Microorganisms (GCM) 10K type strain sequencing project: providing services to taxonomists for standard genome sequencing and annotation.</title>
        <authorList>
            <consortium name="The Broad Institute Genomics Platform"/>
            <consortium name="The Broad Institute Genome Sequencing Center for Infectious Disease"/>
            <person name="Wu L."/>
            <person name="Ma J."/>
        </authorList>
    </citation>
    <scope>NUCLEOTIDE SEQUENCE [LARGE SCALE GENOMIC DNA]</scope>
    <source>
        <strain evidence="3">JCM 10696</strain>
    </source>
</reference>
<dbReference type="PANTHER" id="PTHR36222:SF1">
    <property type="entry name" value="SERINE PROTEASE INHIBITOR RV3364C"/>
    <property type="match status" value="1"/>
</dbReference>
<dbReference type="Pfam" id="PF03259">
    <property type="entry name" value="Robl_LC7"/>
    <property type="match status" value="1"/>
</dbReference>